<feature type="transmembrane region" description="Helical" evidence="1">
    <location>
        <begin position="129"/>
        <end position="150"/>
    </location>
</feature>
<dbReference type="AlphaFoldDB" id="A0A7H1VIW7"/>
<keyword evidence="1" id="KW-1133">Transmembrane helix</keyword>
<feature type="transmembrane region" description="Helical" evidence="1">
    <location>
        <begin position="88"/>
        <end position="109"/>
    </location>
</feature>
<organism evidence="2 3">
    <name type="scientific">Ruminiclostridium herbifermentans</name>
    <dbReference type="NCBI Taxonomy" id="2488810"/>
    <lineage>
        <taxon>Bacteria</taxon>
        <taxon>Bacillati</taxon>
        <taxon>Bacillota</taxon>
        <taxon>Clostridia</taxon>
        <taxon>Eubacteriales</taxon>
        <taxon>Oscillospiraceae</taxon>
        <taxon>Ruminiclostridium</taxon>
    </lineage>
</organism>
<dbReference type="InterPro" id="IPR021338">
    <property type="entry name" value="DUF2953"/>
</dbReference>
<keyword evidence="3" id="KW-1185">Reference proteome</keyword>
<dbReference type="RefSeq" id="WP_171003479.1">
    <property type="nucleotide sequence ID" value="NZ_CP061336.1"/>
</dbReference>
<keyword evidence="1" id="KW-0472">Membrane</keyword>
<evidence type="ECO:0000313" key="2">
    <source>
        <dbReference type="EMBL" id="QNU65329.1"/>
    </source>
</evidence>
<evidence type="ECO:0000256" key="1">
    <source>
        <dbReference type="SAM" id="Phobius"/>
    </source>
</evidence>
<sequence>MENLACTVYITIYFFGDKLKKKIAVYPRDKKKTKKVDKKSPKNEKDIKKLTKSIFNILEILEDFKKRIILEELSFYLKEGTGNAFNTAILYGLIWNLFGMFQAIIMNSFTVRNKDIKIETDFKEKVWNLNFSCIISIKIVNIILMCKQLLIIYLKNRKGGEADVRPSNRRSNDYSNAKY</sequence>
<dbReference type="EMBL" id="CP061336">
    <property type="protein sequence ID" value="QNU65329.1"/>
    <property type="molecule type" value="Genomic_DNA"/>
</dbReference>
<evidence type="ECO:0000313" key="3">
    <source>
        <dbReference type="Proteomes" id="UP000306409"/>
    </source>
</evidence>
<dbReference type="Proteomes" id="UP000306409">
    <property type="component" value="Chromosome"/>
</dbReference>
<reference evidence="2 3" key="1">
    <citation type="submission" date="2020-09" db="EMBL/GenBank/DDBJ databases">
        <title>Characterization and genome sequencing of Ruminiclostridium sp. nov. MA18.</title>
        <authorList>
            <person name="Rettenmaier R."/>
            <person name="Kowollik M.-L."/>
            <person name="Liebl W."/>
            <person name="Zverlov V."/>
        </authorList>
    </citation>
    <scope>NUCLEOTIDE SEQUENCE [LARGE SCALE GENOMIC DNA]</scope>
    <source>
        <strain evidence="2 3">MA18</strain>
    </source>
</reference>
<name>A0A7H1VIW7_9FIRM</name>
<keyword evidence="1" id="KW-0812">Transmembrane</keyword>
<accession>A0A7H1VIW7</accession>
<dbReference type="KEGG" id="rher:EHE19_010290"/>
<dbReference type="Pfam" id="PF11167">
    <property type="entry name" value="DUF2953"/>
    <property type="match status" value="1"/>
</dbReference>
<protein>
    <submittedName>
        <fullName evidence="2">DUF2953 domain-containing protein</fullName>
    </submittedName>
</protein>
<gene>
    <name evidence="2" type="ORF">EHE19_010290</name>
</gene>
<proteinExistence type="predicted"/>